<evidence type="ECO:0000313" key="2">
    <source>
        <dbReference type="Proteomes" id="UP001153678"/>
    </source>
</evidence>
<name>A0A9W4WM44_9GLOM</name>
<gene>
    <name evidence="1" type="ORF">FWILDA_LOCUS1415</name>
</gene>
<organism evidence="1 2">
    <name type="scientific">Funneliformis geosporum</name>
    <dbReference type="NCBI Taxonomy" id="1117311"/>
    <lineage>
        <taxon>Eukaryota</taxon>
        <taxon>Fungi</taxon>
        <taxon>Fungi incertae sedis</taxon>
        <taxon>Mucoromycota</taxon>
        <taxon>Glomeromycotina</taxon>
        <taxon>Glomeromycetes</taxon>
        <taxon>Glomerales</taxon>
        <taxon>Glomeraceae</taxon>
        <taxon>Funneliformis</taxon>
    </lineage>
</organism>
<proteinExistence type="predicted"/>
<dbReference type="OrthoDB" id="2359732at2759"/>
<keyword evidence="2" id="KW-1185">Reference proteome</keyword>
<reference evidence="1" key="1">
    <citation type="submission" date="2022-08" db="EMBL/GenBank/DDBJ databases">
        <authorList>
            <person name="Kallberg Y."/>
            <person name="Tangrot J."/>
            <person name="Rosling A."/>
        </authorList>
    </citation>
    <scope>NUCLEOTIDE SEQUENCE</scope>
    <source>
        <strain evidence="1">Wild A</strain>
    </source>
</reference>
<protein>
    <submittedName>
        <fullName evidence="1">14286_t:CDS:1</fullName>
    </submittedName>
</protein>
<comment type="caution">
    <text evidence="1">The sequence shown here is derived from an EMBL/GenBank/DDBJ whole genome shotgun (WGS) entry which is preliminary data.</text>
</comment>
<dbReference type="Proteomes" id="UP001153678">
    <property type="component" value="Unassembled WGS sequence"/>
</dbReference>
<accession>A0A9W4WM44</accession>
<sequence>MSSASSQMPSSNVNAEQNDTILRIENMSVQITNNTLVNEFYNGRPFPVPPKIDTEPSM</sequence>
<dbReference type="EMBL" id="CAMKVN010000133">
    <property type="protein sequence ID" value="CAI2164137.1"/>
    <property type="molecule type" value="Genomic_DNA"/>
</dbReference>
<evidence type="ECO:0000313" key="1">
    <source>
        <dbReference type="EMBL" id="CAI2164137.1"/>
    </source>
</evidence>
<dbReference type="AlphaFoldDB" id="A0A9W4WM44"/>